<keyword evidence="4" id="KW-0676">Redox-active center</keyword>
<evidence type="ECO:0000256" key="5">
    <source>
        <dbReference type="SAM" id="SignalP"/>
    </source>
</evidence>
<dbReference type="PROSITE" id="PS51352">
    <property type="entry name" value="THIOREDOXIN_2"/>
    <property type="match status" value="1"/>
</dbReference>
<dbReference type="Pfam" id="PF00578">
    <property type="entry name" value="AhpC-TSA"/>
    <property type="match status" value="1"/>
</dbReference>
<proteinExistence type="predicted"/>
<dbReference type="PANTHER" id="PTHR42852">
    <property type="entry name" value="THIOL:DISULFIDE INTERCHANGE PROTEIN DSBE"/>
    <property type="match status" value="1"/>
</dbReference>
<dbReference type="InterPro" id="IPR036249">
    <property type="entry name" value="Thioredoxin-like_sf"/>
</dbReference>
<dbReference type="PROSITE" id="PS00194">
    <property type="entry name" value="THIOREDOXIN_1"/>
    <property type="match status" value="1"/>
</dbReference>
<name>A0A1H5W086_XYLRU</name>
<dbReference type="InterPro" id="IPR000866">
    <property type="entry name" value="AhpC/TSA"/>
</dbReference>
<gene>
    <name evidence="7" type="ORF">SAMN05216354_2163</name>
</gene>
<dbReference type="GO" id="GO:0017004">
    <property type="term" value="P:cytochrome complex assembly"/>
    <property type="evidence" value="ECO:0007669"/>
    <property type="project" value="UniProtKB-KW"/>
</dbReference>
<feature type="signal peptide" evidence="5">
    <location>
        <begin position="1"/>
        <end position="20"/>
    </location>
</feature>
<dbReference type="GO" id="GO:0016491">
    <property type="term" value="F:oxidoreductase activity"/>
    <property type="evidence" value="ECO:0007669"/>
    <property type="project" value="InterPro"/>
</dbReference>
<evidence type="ECO:0000313" key="8">
    <source>
        <dbReference type="Proteomes" id="UP000236735"/>
    </source>
</evidence>
<dbReference type="InterPro" id="IPR013766">
    <property type="entry name" value="Thioredoxin_domain"/>
</dbReference>
<evidence type="ECO:0000256" key="2">
    <source>
        <dbReference type="ARBA" id="ARBA00022748"/>
    </source>
</evidence>
<dbReference type="SUPFAM" id="SSF52833">
    <property type="entry name" value="Thioredoxin-like"/>
    <property type="match status" value="1"/>
</dbReference>
<reference evidence="7 8" key="1">
    <citation type="submission" date="2016-10" db="EMBL/GenBank/DDBJ databases">
        <authorList>
            <person name="de Groot N.N."/>
        </authorList>
    </citation>
    <scope>NUCLEOTIDE SEQUENCE [LARGE SCALE GENOMIC DNA]</scope>
    <source>
        <strain evidence="7 8">AR32</strain>
    </source>
</reference>
<evidence type="ECO:0000256" key="4">
    <source>
        <dbReference type="ARBA" id="ARBA00023284"/>
    </source>
</evidence>
<sequence>MNKKNIITILLALLTSTGLAQTKTATVTGYSPALKDGTLVLAGTGTIGSVVDTVKAGHFAYTLPVEELTESFLCLMGEGCPNMSITIYLKPDLAVKVTGNDCLYPLWKVESPLPEQRTEARITEHCRDVLTEYMQKVLANKPWAELEPVEIKLAKKQMDILPALPMDAATIGKLLNASRIVKNIKDFPHMEQLKKIEKFVADRAPKGFEGQLAEIHSYVYPPRVLQVGDEAEDAELVDMQGQKHHLFEAFANGKYVLLDFWGIGCGPCMMSEPEMKEAYEKMKDKLEIVGINHNKISEWQEHEFSKRIVWTNWNNAMQDISRKYCDMGAIPYYILISPDKRIVWKDMGYIPGLFMGMADVLNGVKHKQDNSANFSLLIQKVDANASSTTVSFRYYGHKDYWFRIVKESYLEANGKKYMLTAADGIKLDEDNFSQVKATESTDEFLSNLCYTDFTLTFEPFDTIPTTFNFKEGDVEHAFVIRNVSLE</sequence>
<dbReference type="InterPro" id="IPR050553">
    <property type="entry name" value="Thioredoxin_ResA/DsbE_sf"/>
</dbReference>
<feature type="domain" description="Thioredoxin" evidence="6">
    <location>
        <begin position="225"/>
        <end position="369"/>
    </location>
</feature>
<dbReference type="RefSeq" id="WP_103915941.1">
    <property type="nucleotide sequence ID" value="NZ_FNUV01000005.1"/>
</dbReference>
<protein>
    <submittedName>
        <fullName evidence="7">AhpC/TSA family protein</fullName>
    </submittedName>
</protein>
<dbReference type="EMBL" id="FNUV01000005">
    <property type="protein sequence ID" value="SEF92915.1"/>
    <property type="molecule type" value="Genomic_DNA"/>
</dbReference>
<evidence type="ECO:0000259" key="6">
    <source>
        <dbReference type="PROSITE" id="PS51352"/>
    </source>
</evidence>
<evidence type="ECO:0000256" key="1">
    <source>
        <dbReference type="ARBA" id="ARBA00004196"/>
    </source>
</evidence>
<comment type="subcellular location">
    <subcellularLocation>
        <location evidence="1">Cell envelope</location>
    </subcellularLocation>
</comment>
<feature type="chain" id="PRO_5009287787" evidence="5">
    <location>
        <begin position="21"/>
        <end position="486"/>
    </location>
</feature>
<dbReference type="GO" id="GO:0016209">
    <property type="term" value="F:antioxidant activity"/>
    <property type="evidence" value="ECO:0007669"/>
    <property type="project" value="InterPro"/>
</dbReference>
<keyword evidence="2" id="KW-0201">Cytochrome c-type biogenesis</keyword>
<dbReference type="Proteomes" id="UP000236735">
    <property type="component" value="Unassembled WGS sequence"/>
</dbReference>
<dbReference type="CDD" id="cd02966">
    <property type="entry name" value="TlpA_like_family"/>
    <property type="match status" value="1"/>
</dbReference>
<dbReference type="GO" id="GO:0030313">
    <property type="term" value="C:cell envelope"/>
    <property type="evidence" value="ECO:0007669"/>
    <property type="project" value="UniProtKB-SubCell"/>
</dbReference>
<evidence type="ECO:0000313" key="7">
    <source>
        <dbReference type="EMBL" id="SEF92915.1"/>
    </source>
</evidence>
<dbReference type="PANTHER" id="PTHR42852:SF6">
    <property type="entry name" value="THIOL:DISULFIDE INTERCHANGE PROTEIN DSBE"/>
    <property type="match status" value="1"/>
</dbReference>
<organism evidence="7 8">
    <name type="scientific">Xylanibacter ruminicola</name>
    <name type="common">Prevotella ruminicola</name>
    <dbReference type="NCBI Taxonomy" id="839"/>
    <lineage>
        <taxon>Bacteria</taxon>
        <taxon>Pseudomonadati</taxon>
        <taxon>Bacteroidota</taxon>
        <taxon>Bacteroidia</taxon>
        <taxon>Bacteroidales</taxon>
        <taxon>Prevotellaceae</taxon>
        <taxon>Xylanibacter</taxon>
    </lineage>
</organism>
<evidence type="ECO:0000256" key="3">
    <source>
        <dbReference type="ARBA" id="ARBA00023157"/>
    </source>
</evidence>
<keyword evidence="5" id="KW-0732">Signal</keyword>
<accession>A0A1H5W086</accession>
<keyword evidence="3" id="KW-1015">Disulfide bond</keyword>
<dbReference type="InterPro" id="IPR017937">
    <property type="entry name" value="Thioredoxin_CS"/>
</dbReference>
<dbReference type="AlphaFoldDB" id="A0A1H5W086"/>
<dbReference type="Gene3D" id="3.40.30.10">
    <property type="entry name" value="Glutaredoxin"/>
    <property type="match status" value="1"/>
</dbReference>